<proteinExistence type="predicted"/>
<reference evidence="4" key="1">
    <citation type="submission" date="2016-07" db="EMBL/GenBank/DDBJ databases">
        <authorList>
            <person name="Florea S."/>
            <person name="Webb J.S."/>
            <person name="Jaromczyk J."/>
            <person name="Schardl C.L."/>
        </authorList>
    </citation>
    <scope>NUCLEOTIDE SEQUENCE [LARGE SCALE GENOMIC DNA]</scope>
    <source>
        <strain evidence="4">CY1</strain>
    </source>
</reference>
<evidence type="ECO:0000256" key="1">
    <source>
        <dbReference type="SAM" id="MobiDB-lite"/>
    </source>
</evidence>
<dbReference type="InterPro" id="IPR006860">
    <property type="entry name" value="FecR"/>
</dbReference>
<dbReference type="OrthoDB" id="2888245at2"/>
<feature type="compositionally biased region" description="Low complexity" evidence="1">
    <location>
        <begin position="414"/>
        <end position="431"/>
    </location>
</feature>
<name>A0A1V4HJE3_9BACL</name>
<dbReference type="EMBL" id="MBTG01000013">
    <property type="protein sequence ID" value="OPH57229.1"/>
    <property type="molecule type" value="Genomic_DNA"/>
</dbReference>
<feature type="region of interest" description="Disordered" evidence="1">
    <location>
        <begin position="397"/>
        <end position="440"/>
    </location>
</feature>
<protein>
    <recommendedName>
        <fullName evidence="2">FecR protein domain-containing protein</fullName>
    </recommendedName>
</protein>
<gene>
    <name evidence="3" type="ORF">BC351_25515</name>
</gene>
<evidence type="ECO:0000313" key="4">
    <source>
        <dbReference type="Proteomes" id="UP000190626"/>
    </source>
</evidence>
<sequence>MGISKKSFAALFLSFCLVFSLISALLVKPVDAKTVRVAVVASLSGDVTIKKGGGSKTYDAYESMSLNQGDTVYTGSGSSVTLNLSNGDSDVTLGSNSEVNVSDLSTSDGNKKSKLKVWAGSMWVKVKSLAGSDDEFEVETPTAVMGVRGTQFYIGVDPITGEIKMAVGAGKVSASTVTNNPDSTQSSSITYLYPTQQITLDSRDETNDLSLKVEFIDLEQFIKEASPEVIEELIKNKAEIDKENEEFIAKKAKEIADGKIDNGSLTIKDQAELDKVKQNLDNLIGNIAKQAIAGNKIDKDTMNKLIDEANKKITDQNKKLDLTKVKDLDKTAGVDAELEKQKQAALEKLKAEQTKKKQEEAKKQEALKQKLAAALKALEEEKAKIAAANKAAEAKAQADATNKLKEDNKTTPQTTTGNGNSPSDSSGGSSDPNPPTQPVAIPKVSLTADKTGSNTFDLGIKLSDFTGDKSIYAVEVHLLYSPSIGYSVNPGLKSKTIFDSATSTDNVREYVGGSEKELIYSVTNFGSALNISVSGSKNLVTIPFQGEGDVVNVRVGKIIIVHKASNNTVQEITVPDINKVSVPLNGGL</sequence>
<dbReference type="STRING" id="1469647.BC351_25515"/>
<evidence type="ECO:0000259" key="2">
    <source>
        <dbReference type="Pfam" id="PF04773"/>
    </source>
</evidence>
<feature type="domain" description="FecR protein" evidence="2">
    <location>
        <begin position="70"/>
        <end position="172"/>
    </location>
</feature>
<evidence type="ECO:0000313" key="3">
    <source>
        <dbReference type="EMBL" id="OPH57229.1"/>
    </source>
</evidence>
<dbReference type="PANTHER" id="PTHR38731:SF1">
    <property type="entry name" value="FECR PROTEIN DOMAIN-CONTAINING PROTEIN"/>
    <property type="match status" value="1"/>
</dbReference>
<dbReference type="PANTHER" id="PTHR38731">
    <property type="entry name" value="LIPL45-RELATED LIPOPROTEIN-RELATED"/>
    <property type="match status" value="1"/>
</dbReference>
<comment type="caution">
    <text evidence="3">The sequence shown here is derived from an EMBL/GenBank/DDBJ whole genome shotgun (WGS) entry which is preliminary data.</text>
</comment>
<dbReference type="AlphaFoldDB" id="A0A1V4HJE3"/>
<dbReference type="Gene3D" id="2.60.120.1440">
    <property type="match status" value="1"/>
</dbReference>
<dbReference type="Proteomes" id="UP000190626">
    <property type="component" value="Unassembled WGS sequence"/>
</dbReference>
<dbReference type="RefSeq" id="WP_158082108.1">
    <property type="nucleotide sequence ID" value="NZ_MBTG01000013.1"/>
</dbReference>
<keyword evidence="4" id="KW-1185">Reference proteome</keyword>
<accession>A0A1V4HJE3</accession>
<dbReference type="Pfam" id="PF04773">
    <property type="entry name" value="FecR"/>
    <property type="match status" value="1"/>
</dbReference>
<organism evidence="3 4">
    <name type="scientific">Paenibacillus ferrarius</name>
    <dbReference type="NCBI Taxonomy" id="1469647"/>
    <lineage>
        <taxon>Bacteria</taxon>
        <taxon>Bacillati</taxon>
        <taxon>Bacillota</taxon>
        <taxon>Bacilli</taxon>
        <taxon>Bacillales</taxon>
        <taxon>Paenibacillaceae</taxon>
        <taxon>Paenibacillus</taxon>
    </lineage>
</organism>